<protein>
    <submittedName>
        <fullName evidence="3">Tripartite tricarboxylate transporter TctA family protein</fullName>
    </submittedName>
</protein>
<dbReference type="EMBL" id="FNVB01000002">
    <property type="protein sequence ID" value="SEF55628.1"/>
    <property type="molecule type" value="Genomic_DNA"/>
</dbReference>
<dbReference type="Pfam" id="PF01970">
    <property type="entry name" value="TctA"/>
    <property type="match status" value="1"/>
</dbReference>
<accession>A0A1H5T0C3</accession>
<evidence type="ECO:0000313" key="4">
    <source>
        <dbReference type="EMBL" id="SFC52360.1"/>
    </source>
</evidence>
<evidence type="ECO:0000259" key="2">
    <source>
        <dbReference type="Pfam" id="PF01970"/>
    </source>
</evidence>
<feature type="domain" description="DUF112" evidence="2">
    <location>
        <begin position="12"/>
        <end position="434"/>
    </location>
</feature>
<feature type="transmembrane region" description="Helical" evidence="1">
    <location>
        <begin position="134"/>
        <end position="153"/>
    </location>
</feature>
<feature type="transmembrane region" description="Helical" evidence="1">
    <location>
        <begin position="394"/>
        <end position="425"/>
    </location>
</feature>
<evidence type="ECO:0000313" key="6">
    <source>
        <dbReference type="Proteomes" id="UP000236729"/>
    </source>
</evidence>
<dbReference type="EMBL" id="FOME01000001">
    <property type="protein sequence ID" value="SFC52360.1"/>
    <property type="molecule type" value="Genomic_DNA"/>
</dbReference>
<accession>A0A1I1K464</accession>
<sequence>MILNDILIALSMGLIGAVVFSAIGMVSGTDETATLAPLTLLVVMLGVPPVGVFTFFIAAAVSKHMTHAIPTTLLGIPGDTTAVPLLPEANMLRRLGIPHIALRKAISGAILSAFIAVPVAVGLAAVLAPLGTHITAAAPYVFVIAAVLIGYFSPGRWTSIVCIVPFVLLVTAVNALSKNAIGETLSISFFLGIAVGPLIADLLQLGSRTGRAAMPRSGRKVFWLAPEVKDWSGYLPNPAKVLSPRQIALTSAAAGVSSTTFVFSPVATTVLAGELVGSRIKHVYERLTSVMAVKNGTTESTYLAETLIPLVAFGLPLSPVAAGPAAPLFNAPPVYGVDEATGQVNNLHTMMSTWQFLVFGLVGVALAAIVAYPLSMNFARSASLWVMRKVSHEALIGAFAGLIVVISWYEGGAFGVAATLLIAAFAGVTNRLFGMNAGVQFMAYYVAILFVPKVIGLA</sequence>
<proteinExistence type="predicted"/>
<keyword evidence="1" id="KW-0472">Membrane</keyword>
<dbReference type="InterPro" id="IPR002823">
    <property type="entry name" value="DUF112_TM"/>
</dbReference>
<gene>
    <name evidence="3" type="ORF">SAMN02982929_00072</name>
    <name evidence="4" type="ORF">SAMN05216506_101960</name>
</gene>
<dbReference type="Proteomes" id="UP000236729">
    <property type="component" value="Unassembled WGS sequence"/>
</dbReference>
<keyword evidence="5" id="KW-1185">Reference proteome</keyword>
<evidence type="ECO:0000313" key="3">
    <source>
        <dbReference type="EMBL" id="SEF55628.1"/>
    </source>
</evidence>
<reference evidence="5 6" key="2">
    <citation type="submission" date="2016-10" db="EMBL/GenBank/DDBJ databases">
        <authorList>
            <person name="Varghese N."/>
            <person name="Submissions S."/>
        </authorList>
    </citation>
    <scope>NUCLEOTIDE SEQUENCE [LARGE SCALE GENOMIC DNA]</scope>
    <source>
        <strain evidence="6">ATCC 20501</strain>
        <strain evidence="4 5">CGMCC 4.3529</strain>
    </source>
</reference>
<feature type="transmembrane region" description="Helical" evidence="1">
    <location>
        <begin position="106"/>
        <end position="128"/>
    </location>
</feature>
<dbReference type="RefSeq" id="WP_093346422.1">
    <property type="nucleotide sequence ID" value="NZ_FNVB01000002.1"/>
</dbReference>
<feature type="transmembrane region" description="Helical" evidence="1">
    <location>
        <begin position="38"/>
        <end position="61"/>
    </location>
</feature>
<feature type="transmembrane region" description="Helical" evidence="1">
    <location>
        <begin position="437"/>
        <end position="455"/>
    </location>
</feature>
<dbReference type="AlphaFoldDB" id="A0A1H5T0C3"/>
<feature type="transmembrane region" description="Helical" evidence="1">
    <location>
        <begin position="6"/>
        <end position="26"/>
    </location>
</feature>
<dbReference type="Proteomes" id="UP000199690">
    <property type="component" value="Unassembled WGS sequence"/>
</dbReference>
<feature type="transmembrane region" description="Helical" evidence="1">
    <location>
        <begin position="356"/>
        <end position="374"/>
    </location>
</feature>
<keyword evidence="1" id="KW-0812">Transmembrane</keyword>
<feature type="transmembrane region" description="Helical" evidence="1">
    <location>
        <begin position="187"/>
        <end position="206"/>
    </location>
</feature>
<keyword evidence="1" id="KW-1133">Transmembrane helix</keyword>
<organism evidence="3 6">
    <name type="scientific">Saccharopolyspora kobensis</name>
    <dbReference type="NCBI Taxonomy" id="146035"/>
    <lineage>
        <taxon>Bacteria</taxon>
        <taxon>Bacillati</taxon>
        <taxon>Actinomycetota</taxon>
        <taxon>Actinomycetes</taxon>
        <taxon>Pseudonocardiales</taxon>
        <taxon>Pseudonocardiaceae</taxon>
        <taxon>Saccharopolyspora</taxon>
    </lineage>
</organism>
<evidence type="ECO:0000313" key="5">
    <source>
        <dbReference type="Proteomes" id="UP000199690"/>
    </source>
</evidence>
<name>A0A1H5T0C3_9PSEU</name>
<feature type="transmembrane region" description="Helical" evidence="1">
    <location>
        <begin position="160"/>
        <end position="181"/>
    </location>
</feature>
<reference evidence="3" key="1">
    <citation type="submission" date="2016-10" db="EMBL/GenBank/DDBJ databases">
        <authorList>
            <person name="de Groot N.N."/>
        </authorList>
    </citation>
    <scope>NUCLEOTIDE SEQUENCE [LARGE SCALE GENOMIC DNA]</scope>
    <source>
        <strain evidence="3">ATCC 20501</strain>
    </source>
</reference>
<evidence type="ECO:0000256" key="1">
    <source>
        <dbReference type="SAM" id="Phobius"/>
    </source>
</evidence>